<accession>A0A9D5DQM9</accession>
<dbReference type="EMBL" id="LJJD01000007">
    <property type="protein sequence ID" value="KQL58545.1"/>
    <property type="molecule type" value="Genomic_DNA"/>
</dbReference>
<dbReference type="Proteomes" id="UP000051061">
    <property type="component" value="Unassembled WGS sequence"/>
</dbReference>
<keyword evidence="1" id="KW-0472">Membrane</keyword>
<feature type="transmembrane region" description="Helical" evidence="1">
    <location>
        <begin position="60"/>
        <end position="80"/>
    </location>
</feature>
<dbReference type="AlphaFoldDB" id="A0A9D5DQM9"/>
<sequence>MKSLQKRSYAFWSTICFLLCVAVWVPNIVFQVASPLFLLTFIIGPVGMILALWRKYFLLAALNLFGTLSFFILMFLVYWLNSF</sequence>
<reference evidence="2 3" key="1">
    <citation type="submission" date="2015-09" db="EMBL/GenBank/DDBJ databases">
        <title>Genome sequencing project for genomic taxonomy and phylogenomics of Bacillus-like bacteria.</title>
        <authorList>
            <person name="Liu B."/>
            <person name="Wang J."/>
            <person name="Zhu Y."/>
            <person name="Liu G."/>
            <person name="Chen Q."/>
            <person name="Chen Z."/>
            <person name="Lan J."/>
            <person name="Che J."/>
            <person name="Ge C."/>
            <person name="Shi H."/>
            <person name="Pan Z."/>
            <person name="Liu X."/>
        </authorList>
    </citation>
    <scope>NUCLEOTIDE SEQUENCE [LARGE SCALE GENOMIC DNA]</scope>
    <source>
        <strain evidence="2 3">DSM 19153</strain>
    </source>
</reference>
<keyword evidence="3" id="KW-1185">Reference proteome</keyword>
<feature type="transmembrane region" description="Helical" evidence="1">
    <location>
        <begin position="9"/>
        <end position="30"/>
    </location>
</feature>
<name>A0A9D5DQM9_9BACI</name>
<keyword evidence="1" id="KW-0812">Transmembrane</keyword>
<feature type="transmembrane region" description="Helical" evidence="1">
    <location>
        <begin position="36"/>
        <end position="53"/>
    </location>
</feature>
<organism evidence="2 3">
    <name type="scientific">Alkalicoccobacillus plakortidis</name>
    <dbReference type="NCBI Taxonomy" id="444060"/>
    <lineage>
        <taxon>Bacteria</taxon>
        <taxon>Bacillati</taxon>
        <taxon>Bacillota</taxon>
        <taxon>Bacilli</taxon>
        <taxon>Bacillales</taxon>
        <taxon>Bacillaceae</taxon>
        <taxon>Alkalicoccobacillus</taxon>
    </lineage>
</organism>
<protein>
    <submittedName>
        <fullName evidence="2">Uncharacterized protein</fullName>
    </submittedName>
</protein>
<evidence type="ECO:0000256" key="1">
    <source>
        <dbReference type="SAM" id="Phobius"/>
    </source>
</evidence>
<comment type="caution">
    <text evidence="2">The sequence shown here is derived from an EMBL/GenBank/DDBJ whole genome shotgun (WGS) entry which is preliminary data.</text>
</comment>
<evidence type="ECO:0000313" key="2">
    <source>
        <dbReference type="EMBL" id="KQL58545.1"/>
    </source>
</evidence>
<proteinExistence type="predicted"/>
<evidence type="ECO:0000313" key="3">
    <source>
        <dbReference type="Proteomes" id="UP000051061"/>
    </source>
</evidence>
<keyword evidence="1" id="KW-1133">Transmembrane helix</keyword>
<gene>
    <name evidence="2" type="ORF">AN965_02980</name>
</gene>